<keyword evidence="1" id="KW-0812">Transmembrane</keyword>
<dbReference type="EMBL" id="JAVRQU010000001">
    <property type="protein sequence ID" value="KAK5708006.1"/>
    <property type="molecule type" value="Genomic_DNA"/>
</dbReference>
<protein>
    <submittedName>
        <fullName evidence="2">Uncharacterized protein</fullName>
    </submittedName>
</protein>
<keyword evidence="1" id="KW-1133">Transmembrane helix</keyword>
<proteinExistence type="predicted"/>
<evidence type="ECO:0000313" key="3">
    <source>
        <dbReference type="Proteomes" id="UP001310594"/>
    </source>
</evidence>
<evidence type="ECO:0000313" key="2">
    <source>
        <dbReference type="EMBL" id="KAK5708006.1"/>
    </source>
</evidence>
<reference evidence="2" key="1">
    <citation type="submission" date="2023-08" db="EMBL/GenBank/DDBJ databases">
        <title>Black Yeasts Isolated from many extreme environments.</title>
        <authorList>
            <person name="Coleine C."/>
            <person name="Stajich J.E."/>
            <person name="Selbmann L."/>
        </authorList>
    </citation>
    <scope>NUCLEOTIDE SEQUENCE</scope>
    <source>
        <strain evidence="2">CCFEE 5810</strain>
    </source>
</reference>
<keyword evidence="1" id="KW-0472">Membrane</keyword>
<accession>A0AAN7WJ38</accession>
<feature type="transmembrane region" description="Helical" evidence="1">
    <location>
        <begin position="12"/>
        <end position="33"/>
    </location>
</feature>
<dbReference type="Proteomes" id="UP001310594">
    <property type="component" value="Unassembled WGS sequence"/>
</dbReference>
<name>A0AAN7WJ38_9PEZI</name>
<sequence>MELTIAFSIDDTYLAIFGTILAVVSVAVLSWIVAPDYEEAFFPIEEHDLDEVAEPTTAALVANGGTESPAGRL</sequence>
<organism evidence="2 3">
    <name type="scientific">Elasticomyces elasticus</name>
    <dbReference type="NCBI Taxonomy" id="574655"/>
    <lineage>
        <taxon>Eukaryota</taxon>
        <taxon>Fungi</taxon>
        <taxon>Dikarya</taxon>
        <taxon>Ascomycota</taxon>
        <taxon>Pezizomycotina</taxon>
        <taxon>Dothideomycetes</taxon>
        <taxon>Dothideomycetidae</taxon>
        <taxon>Mycosphaerellales</taxon>
        <taxon>Teratosphaeriaceae</taxon>
        <taxon>Elasticomyces</taxon>
    </lineage>
</organism>
<comment type="caution">
    <text evidence="2">The sequence shown here is derived from an EMBL/GenBank/DDBJ whole genome shotgun (WGS) entry which is preliminary data.</text>
</comment>
<evidence type="ECO:0000256" key="1">
    <source>
        <dbReference type="SAM" id="Phobius"/>
    </source>
</evidence>
<dbReference type="AlphaFoldDB" id="A0AAN7WJ38"/>
<gene>
    <name evidence="2" type="ORF">LTR97_000546</name>
</gene>